<reference evidence="2 3" key="1">
    <citation type="journal article" date="2016" name="Environ. Microbiol.">
        <title>Effector profiles distinguish formae speciales of Fusarium oxysporum.</title>
        <authorList>
            <person name="van Dam P."/>
            <person name="Fokkens L."/>
            <person name="Schmidt S.M."/>
            <person name="Linmans J.H."/>
            <person name="Kistler H.C."/>
            <person name="Ma L.J."/>
            <person name="Rep M."/>
        </authorList>
    </citation>
    <scope>NUCLEOTIDE SEQUENCE [LARGE SCALE GENOMIC DNA]</scope>
    <source>
        <strain evidence="2 3">Forc016</strain>
    </source>
</reference>
<dbReference type="EMBL" id="MABQ02000013">
    <property type="protein sequence ID" value="PCD21362.1"/>
    <property type="molecule type" value="Genomic_DNA"/>
</dbReference>
<reference evidence="2 3" key="2">
    <citation type="journal article" date="2017" name="Sci. Rep.">
        <title>A mobile pathogenicity chromosome in Fusarium oxysporum for infection of multiple cucurbit species.</title>
        <authorList>
            <person name="van Dam P."/>
            <person name="Fokkens L."/>
            <person name="Ayukawa Y."/>
            <person name="van der Gragt M."/>
            <person name="Ter Horst A."/>
            <person name="Brankovics B."/>
            <person name="Houterman P.M."/>
            <person name="Arie T."/>
            <person name="Rep M."/>
        </authorList>
    </citation>
    <scope>NUCLEOTIDE SEQUENCE [LARGE SCALE GENOMIC DNA]</scope>
    <source>
        <strain evidence="2 3">Forc016</strain>
    </source>
</reference>
<feature type="compositionally biased region" description="Basic and acidic residues" evidence="1">
    <location>
        <begin position="36"/>
        <end position="51"/>
    </location>
</feature>
<evidence type="ECO:0000256" key="1">
    <source>
        <dbReference type="SAM" id="MobiDB-lite"/>
    </source>
</evidence>
<name>A0A2H3GAF7_FUSOX</name>
<proteinExistence type="predicted"/>
<dbReference type="Proteomes" id="UP000219602">
    <property type="component" value="Unassembled WGS sequence"/>
</dbReference>
<comment type="caution">
    <text evidence="2">The sequence shown here is derived from an EMBL/GenBank/DDBJ whole genome shotgun (WGS) entry which is preliminary data.</text>
</comment>
<evidence type="ECO:0000313" key="3">
    <source>
        <dbReference type="Proteomes" id="UP000219602"/>
    </source>
</evidence>
<sequence length="134" mass="14512">MQIDDQLPHRDPRPEASGDPQLSRAEAPESICGGDNPHDPSPETVRNESVEPKTPNYGHCEATWADKRSHAKVLQIGKVEAHGNSEQLIVLTTDGVLIMGSASATGGSRQFLGICDRATVREVTAHWHPGTRQT</sequence>
<accession>A0A2H3GAF7</accession>
<gene>
    <name evidence="2" type="ORF">AU210_016327</name>
</gene>
<evidence type="ECO:0000313" key="2">
    <source>
        <dbReference type="EMBL" id="PCD21362.1"/>
    </source>
</evidence>
<dbReference type="AlphaFoldDB" id="A0A2H3GAF7"/>
<organism evidence="2 3">
    <name type="scientific">Fusarium oxysporum f. sp. radicis-cucumerinum</name>
    <dbReference type="NCBI Taxonomy" id="327505"/>
    <lineage>
        <taxon>Eukaryota</taxon>
        <taxon>Fungi</taxon>
        <taxon>Dikarya</taxon>
        <taxon>Ascomycota</taxon>
        <taxon>Pezizomycotina</taxon>
        <taxon>Sordariomycetes</taxon>
        <taxon>Hypocreomycetidae</taxon>
        <taxon>Hypocreales</taxon>
        <taxon>Nectriaceae</taxon>
        <taxon>Fusarium</taxon>
        <taxon>Fusarium oxysporum species complex</taxon>
    </lineage>
</organism>
<feature type="region of interest" description="Disordered" evidence="1">
    <location>
        <begin position="1"/>
        <end position="57"/>
    </location>
</feature>
<feature type="compositionally biased region" description="Basic and acidic residues" evidence="1">
    <location>
        <begin position="1"/>
        <end position="16"/>
    </location>
</feature>
<protein>
    <submittedName>
        <fullName evidence="2">Uncharacterized protein</fullName>
    </submittedName>
</protein>